<dbReference type="STRING" id="210007.SMU_1156c"/>
<dbReference type="HOGENOM" id="CLU_2107655_0_0_9"/>
<evidence type="ECO:0000313" key="2">
    <source>
        <dbReference type="Proteomes" id="UP000002512"/>
    </source>
</evidence>
<dbReference type="AlphaFoldDB" id="Q8DU03"/>
<sequence length="115" mass="13425">MVSLLERSYSLEIVGLNGKVENGNEFFPLRRRKVEELRCALEESGLLDWKSREFGTSHYHEAPLHYNYGYDEVSYGVEEAVFKKDIPPGCQARLHKLLEKTIGVTFGSYRYYDRK</sequence>
<dbReference type="EMBL" id="AE014133">
    <property type="protein sequence ID" value="AAN58848.1"/>
    <property type="molecule type" value="Genomic_DNA"/>
</dbReference>
<gene>
    <name evidence="1" type="ordered locus">SMU_1156c</name>
</gene>
<accession>Q8DU03</accession>
<name>Q8DU03_STRMU</name>
<dbReference type="KEGG" id="smu:SMU_1156c"/>
<dbReference type="OrthoDB" id="2224927at2"/>
<protein>
    <submittedName>
        <fullName evidence="1">Uncharacterized protein</fullName>
    </submittedName>
</protein>
<keyword evidence="2" id="KW-1185">Reference proteome</keyword>
<dbReference type="Proteomes" id="UP000002512">
    <property type="component" value="Chromosome"/>
</dbReference>
<evidence type="ECO:0000313" key="1">
    <source>
        <dbReference type="EMBL" id="AAN58848.1"/>
    </source>
</evidence>
<organism evidence="1 2">
    <name type="scientific">Streptococcus mutans serotype c (strain ATCC 700610 / UA159)</name>
    <dbReference type="NCBI Taxonomy" id="210007"/>
    <lineage>
        <taxon>Bacteria</taxon>
        <taxon>Bacillati</taxon>
        <taxon>Bacillota</taxon>
        <taxon>Bacilli</taxon>
        <taxon>Lactobacillales</taxon>
        <taxon>Streptococcaceae</taxon>
        <taxon>Streptococcus</taxon>
    </lineage>
</organism>
<proteinExistence type="predicted"/>
<reference evidence="1 2" key="1">
    <citation type="journal article" date="2002" name="Proc. Natl. Acad. Sci. U.S.A.">
        <title>Genome sequence of Streptococcus mutans UA159, a cariogenic dental pathogen.</title>
        <authorList>
            <person name="Ajdic D."/>
            <person name="McShan W.M."/>
            <person name="McLaughlin R.E."/>
            <person name="Savic G."/>
            <person name="Chang J."/>
            <person name="Carson M.B."/>
            <person name="Primeaux C."/>
            <person name="Tian R."/>
            <person name="Kenton S."/>
            <person name="Jia H."/>
            <person name="Lin S."/>
            <person name="Qian Y."/>
            <person name="Li S."/>
            <person name="Zhu H."/>
            <person name="Najar F."/>
            <person name="Lai H."/>
            <person name="White J."/>
            <person name="Roe B.A."/>
            <person name="Ferretti J.J."/>
        </authorList>
    </citation>
    <scope>NUCLEOTIDE SEQUENCE [LARGE SCALE GENOMIC DNA]</scope>
    <source>
        <strain evidence="2">ATCC 700610 / UA159</strain>
    </source>
</reference>